<evidence type="ECO:0000256" key="5">
    <source>
        <dbReference type="ARBA" id="ARBA00022801"/>
    </source>
</evidence>
<dbReference type="GO" id="GO:0016020">
    <property type="term" value="C:membrane"/>
    <property type="evidence" value="ECO:0007669"/>
    <property type="project" value="UniProtKB-SubCell"/>
</dbReference>
<dbReference type="Proteomes" id="UP000031552">
    <property type="component" value="Unassembled WGS sequence"/>
</dbReference>
<dbReference type="Pfam" id="PF02902">
    <property type="entry name" value="Peptidase_C48"/>
    <property type="match status" value="1"/>
</dbReference>
<keyword evidence="6" id="KW-0472">Membrane</keyword>
<evidence type="ECO:0000256" key="7">
    <source>
        <dbReference type="ARBA" id="ARBA00023026"/>
    </source>
</evidence>
<dbReference type="RefSeq" id="WP_041018535.1">
    <property type="nucleotide sequence ID" value="NZ_CCEJ010000011.1"/>
</dbReference>
<dbReference type="InterPro" id="IPR038765">
    <property type="entry name" value="Papain-like_cys_pep_sf"/>
</dbReference>
<reference evidence="9" key="2">
    <citation type="submission" date="2014-09" db="EMBL/GenBank/DDBJ databases">
        <title>Criblamydia sequanensis harbors a mega-plasmid encoding arsenite resistance.</title>
        <authorList>
            <person name="Bertelli C."/>
            <person name="Goesmann A."/>
            <person name="Greub G."/>
        </authorList>
    </citation>
    <scope>NUCLEOTIDE SEQUENCE [LARGE SCALE GENOMIC DNA]</scope>
    <source>
        <strain evidence="9">CRIB-18</strain>
    </source>
</reference>
<keyword evidence="10" id="KW-1185">Reference proteome</keyword>
<dbReference type="Gene3D" id="3.40.395.10">
    <property type="entry name" value="Adenoviral Proteinase, Chain A"/>
    <property type="match status" value="1"/>
</dbReference>
<evidence type="ECO:0000259" key="8">
    <source>
        <dbReference type="Pfam" id="PF02902"/>
    </source>
</evidence>
<keyword evidence="3" id="KW-0645">Protease</keyword>
<keyword evidence="4" id="KW-0833">Ubl conjugation pathway</keyword>
<accession>A0A090D2V5</accession>
<dbReference type="GO" id="GO:0043657">
    <property type="term" value="C:host cell"/>
    <property type="evidence" value="ECO:0007669"/>
    <property type="project" value="UniProtKB-SubCell"/>
</dbReference>
<protein>
    <recommendedName>
        <fullName evidence="8">Ubiquitin-like protease family profile domain-containing protein</fullName>
    </recommendedName>
</protein>
<sequence>MLNDPLTASPSLIFFEELQTFAEKSKKEPRYQSFLQHTAKLEDTAILSRLRLDATLESEGGKLIMLVSQIRNFVKKIFVNVSLEKEEVKKLSLIEAACSLCLSRFQQAEVLTSPSLSFLSDPLNSIYSYLMQRNTIKTCEELERFLSEPIYGNTIRFLLNADYLKLKSQHLQHFIECLHALFPKKFEFIPNALVRSDIIEGRKPDELTTLHFQEKTGKEKAPLFFIPFVFPGHIVVITVSFKDKTIEYYDPKGHRPEDWYCYSDFSMKASLEMIGKNLFPEESEVKFLINNKKQQTDSHSCGILIANYIFLRVFGLEFKEISTLEFSNGDLWAIRQKMAFVMAGTFSQKTTAAKNLFIEEEVIQEPCECEDMSDELFLKFLEEFEKDFATTSDKPDEVDLKK</sequence>
<reference evidence="9" key="1">
    <citation type="submission" date="2013-12" db="EMBL/GenBank/DDBJ databases">
        <authorList>
            <person name="Linke B."/>
        </authorList>
    </citation>
    <scope>NUCLEOTIDE SEQUENCE [LARGE SCALE GENOMIC DNA]</scope>
    <source>
        <strain evidence="9">CRIB-18</strain>
    </source>
</reference>
<name>A0A090D2V5_9BACT</name>
<dbReference type="SUPFAM" id="SSF54001">
    <property type="entry name" value="Cysteine proteinases"/>
    <property type="match status" value="1"/>
</dbReference>
<evidence type="ECO:0000256" key="4">
    <source>
        <dbReference type="ARBA" id="ARBA00022786"/>
    </source>
</evidence>
<keyword evidence="6" id="KW-1133">Transmembrane helix</keyword>
<dbReference type="STRING" id="1437425.CSEC_2174"/>
<comment type="caution">
    <text evidence="9">The sequence shown here is derived from an EMBL/GenBank/DDBJ whole genome shotgun (WGS) entry which is preliminary data.</text>
</comment>
<evidence type="ECO:0000256" key="6">
    <source>
        <dbReference type="ARBA" id="ARBA00022989"/>
    </source>
</evidence>
<keyword evidence="6" id="KW-0812">Transmembrane</keyword>
<dbReference type="AlphaFoldDB" id="A0A090D2V5"/>
<organism evidence="9 10">
    <name type="scientific">Candidatus Criblamydia sequanensis CRIB-18</name>
    <dbReference type="NCBI Taxonomy" id="1437425"/>
    <lineage>
        <taxon>Bacteria</taxon>
        <taxon>Pseudomonadati</taxon>
        <taxon>Chlamydiota</taxon>
        <taxon>Chlamydiia</taxon>
        <taxon>Parachlamydiales</taxon>
        <taxon>Candidatus Criblamydiaceae</taxon>
        <taxon>Candidatus Criblamydia</taxon>
    </lineage>
</organism>
<keyword evidence="7" id="KW-0843">Virulence</keyword>
<gene>
    <name evidence="9" type="ORF">CSEC_2174</name>
</gene>
<evidence type="ECO:0000256" key="1">
    <source>
        <dbReference type="ARBA" id="ARBA00004167"/>
    </source>
</evidence>
<dbReference type="EMBL" id="CCEJ010000011">
    <property type="protein sequence ID" value="CDR34980.1"/>
    <property type="molecule type" value="Genomic_DNA"/>
</dbReference>
<dbReference type="GO" id="GO:0006508">
    <property type="term" value="P:proteolysis"/>
    <property type="evidence" value="ECO:0007669"/>
    <property type="project" value="UniProtKB-KW"/>
</dbReference>
<comment type="subcellular location">
    <subcellularLocation>
        <location evidence="2">Host cell</location>
    </subcellularLocation>
    <subcellularLocation>
        <location evidence="1">Membrane</location>
        <topology evidence="1">Single-pass membrane protein</topology>
    </subcellularLocation>
</comment>
<evidence type="ECO:0000256" key="3">
    <source>
        <dbReference type="ARBA" id="ARBA00022670"/>
    </source>
</evidence>
<evidence type="ECO:0000256" key="2">
    <source>
        <dbReference type="ARBA" id="ARBA00004340"/>
    </source>
</evidence>
<evidence type="ECO:0000313" key="10">
    <source>
        <dbReference type="Proteomes" id="UP000031552"/>
    </source>
</evidence>
<evidence type="ECO:0000313" key="9">
    <source>
        <dbReference type="EMBL" id="CDR34980.1"/>
    </source>
</evidence>
<dbReference type="GO" id="GO:0008234">
    <property type="term" value="F:cysteine-type peptidase activity"/>
    <property type="evidence" value="ECO:0007669"/>
    <property type="project" value="InterPro"/>
</dbReference>
<proteinExistence type="predicted"/>
<feature type="domain" description="Ubiquitin-like protease family profile" evidence="8">
    <location>
        <begin position="220"/>
        <end position="341"/>
    </location>
</feature>
<dbReference type="InterPro" id="IPR003653">
    <property type="entry name" value="Peptidase_C48_C"/>
</dbReference>
<keyword evidence="5" id="KW-0378">Hydrolase</keyword>